<keyword evidence="9" id="KW-0325">Glycoprotein</keyword>
<evidence type="ECO:0000256" key="2">
    <source>
        <dbReference type="ARBA" id="ARBA00022448"/>
    </source>
</evidence>
<evidence type="ECO:0000256" key="11">
    <source>
        <dbReference type="ARBA" id="ARBA00023303"/>
    </source>
</evidence>
<accession>A0A7R9MGI6</accession>
<gene>
    <name evidence="13" type="ORF">ONB1V03_LOCUS16244</name>
</gene>
<evidence type="ECO:0000256" key="5">
    <source>
        <dbReference type="ARBA" id="ARBA00022989"/>
    </source>
</evidence>
<organism evidence="13">
    <name type="scientific">Oppiella nova</name>
    <dbReference type="NCBI Taxonomy" id="334625"/>
    <lineage>
        <taxon>Eukaryota</taxon>
        <taxon>Metazoa</taxon>
        <taxon>Ecdysozoa</taxon>
        <taxon>Arthropoda</taxon>
        <taxon>Chelicerata</taxon>
        <taxon>Arachnida</taxon>
        <taxon>Acari</taxon>
        <taxon>Acariformes</taxon>
        <taxon>Sarcoptiformes</taxon>
        <taxon>Oribatida</taxon>
        <taxon>Brachypylina</taxon>
        <taxon>Oppioidea</taxon>
        <taxon>Oppiidae</taxon>
        <taxon>Oppiella</taxon>
    </lineage>
</organism>
<protein>
    <recommendedName>
        <fullName evidence="12">Ionotropic glutamate receptor L-glutamate and glycine-binding domain-containing protein</fullName>
    </recommendedName>
</protein>
<dbReference type="EMBL" id="OC932795">
    <property type="protein sequence ID" value="CAD7659649.1"/>
    <property type="molecule type" value="Genomic_DNA"/>
</dbReference>
<keyword evidence="6" id="KW-0406">Ion transport</keyword>
<keyword evidence="14" id="KW-1185">Reference proteome</keyword>
<dbReference type="AlphaFoldDB" id="A0A7R9MGI6"/>
<dbReference type="SUPFAM" id="SSF53850">
    <property type="entry name" value="Periplasmic binding protein-like II"/>
    <property type="match status" value="1"/>
</dbReference>
<keyword evidence="8" id="KW-0675">Receptor</keyword>
<evidence type="ECO:0000256" key="3">
    <source>
        <dbReference type="ARBA" id="ARBA00022475"/>
    </source>
</evidence>
<evidence type="ECO:0000256" key="1">
    <source>
        <dbReference type="ARBA" id="ARBA00004651"/>
    </source>
</evidence>
<keyword evidence="4" id="KW-0812">Transmembrane</keyword>
<dbReference type="PANTHER" id="PTHR42643">
    <property type="entry name" value="IONOTROPIC RECEPTOR 20A-RELATED"/>
    <property type="match status" value="1"/>
</dbReference>
<keyword evidence="3" id="KW-1003">Cell membrane</keyword>
<dbReference type="Gene3D" id="3.40.190.10">
    <property type="entry name" value="Periplasmic binding protein-like II"/>
    <property type="match status" value="1"/>
</dbReference>
<evidence type="ECO:0000313" key="14">
    <source>
        <dbReference type="Proteomes" id="UP000728032"/>
    </source>
</evidence>
<evidence type="ECO:0000256" key="4">
    <source>
        <dbReference type="ARBA" id="ARBA00022692"/>
    </source>
</evidence>
<evidence type="ECO:0000256" key="7">
    <source>
        <dbReference type="ARBA" id="ARBA00023136"/>
    </source>
</evidence>
<comment type="subcellular location">
    <subcellularLocation>
        <location evidence="1">Cell membrane</location>
        <topology evidence="1">Multi-pass membrane protein</topology>
    </subcellularLocation>
</comment>
<dbReference type="EMBL" id="CAJPVJ010017970">
    <property type="protein sequence ID" value="CAG2176811.1"/>
    <property type="molecule type" value="Genomic_DNA"/>
</dbReference>
<keyword evidence="5" id="KW-1133">Transmembrane helix</keyword>
<evidence type="ECO:0000259" key="12">
    <source>
        <dbReference type="Pfam" id="PF10613"/>
    </source>
</evidence>
<sequence length="84" mass="9609">MTIAEYYNITYDVINNNGVWGVSSINNTWNGMIGMLQSKSADIASCLFMTNDRQNVIDYTYPCYSEYITFTSPMPTITHFDNLL</sequence>
<keyword evidence="2" id="KW-0813">Transport</keyword>
<dbReference type="Pfam" id="PF10613">
    <property type="entry name" value="Lig_chan-Glu_bd"/>
    <property type="match status" value="1"/>
</dbReference>
<dbReference type="Proteomes" id="UP000728032">
    <property type="component" value="Unassembled WGS sequence"/>
</dbReference>
<keyword evidence="10" id="KW-1071">Ligand-gated ion channel</keyword>
<name>A0A7R9MGI6_9ACAR</name>
<dbReference type="GO" id="GO:0015276">
    <property type="term" value="F:ligand-gated monoatomic ion channel activity"/>
    <property type="evidence" value="ECO:0007669"/>
    <property type="project" value="InterPro"/>
</dbReference>
<dbReference type="OrthoDB" id="6516480at2759"/>
<reference evidence="13" key="1">
    <citation type="submission" date="2020-11" db="EMBL/GenBank/DDBJ databases">
        <authorList>
            <person name="Tran Van P."/>
        </authorList>
    </citation>
    <scope>NUCLEOTIDE SEQUENCE</scope>
</reference>
<evidence type="ECO:0000313" key="13">
    <source>
        <dbReference type="EMBL" id="CAD7659649.1"/>
    </source>
</evidence>
<feature type="non-terminal residue" evidence="13">
    <location>
        <position position="1"/>
    </location>
</feature>
<evidence type="ECO:0000256" key="8">
    <source>
        <dbReference type="ARBA" id="ARBA00023170"/>
    </source>
</evidence>
<dbReference type="PANTHER" id="PTHR42643:SF24">
    <property type="entry name" value="IONOTROPIC RECEPTOR 60A"/>
    <property type="match status" value="1"/>
</dbReference>
<dbReference type="GO" id="GO:0005886">
    <property type="term" value="C:plasma membrane"/>
    <property type="evidence" value="ECO:0007669"/>
    <property type="project" value="UniProtKB-SubCell"/>
</dbReference>
<keyword evidence="7" id="KW-0472">Membrane</keyword>
<evidence type="ECO:0000256" key="9">
    <source>
        <dbReference type="ARBA" id="ARBA00023180"/>
    </source>
</evidence>
<evidence type="ECO:0000256" key="10">
    <source>
        <dbReference type="ARBA" id="ARBA00023286"/>
    </source>
</evidence>
<proteinExistence type="predicted"/>
<feature type="domain" description="Ionotropic glutamate receptor L-glutamate and glycine-binding" evidence="12">
    <location>
        <begin position="2"/>
        <end position="70"/>
    </location>
</feature>
<dbReference type="InterPro" id="IPR019594">
    <property type="entry name" value="Glu/Gly-bd"/>
</dbReference>
<keyword evidence="11" id="KW-0407">Ion channel</keyword>
<evidence type="ECO:0000256" key="6">
    <source>
        <dbReference type="ARBA" id="ARBA00023065"/>
    </source>
</evidence>
<dbReference type="InterPro" id="IPR052192">
    <property type="entry name" value="Insect_Ionotropic_Sensory_Rcpt"/>
</dbReference>